<proteinExistence type="predicted"/>
<dbReference type="AlphaFoldDB" id="A0AA43QV12"/>
<accession>A0AA43QV12</accession>
<protein>
    <submittedName>
        <fullName evidence="1">Uncharacterized protein</fullName>
    </submittedName>
</protein>
<sequence>MPSFWVSNSHRPKLFNPTKTTFTLALYCLCFTGVYGKASSVENALHKEEDGTHNMQHLVNRYIPDFVGLDRGIIGRADDEVQTLLNNAPGEMKIGAGEAQFWTFPKSAVNGQKSPALTGLPSSVGNSFERNKDRRDVAHDLHSRQSGQMVFITLNMCDQPVAKDPSSLGGRPEQLEFYISTSSDNPKPDADNNNQVVPVDGGWAYTYITADSDIYIGISAPSDDAFSGSYDYEITASIDDAFAKYNDANVSYFLDSDNHAALIWSYNTTNCSSNASSDIGFWMNQPPRFNLFVFNQENSSLLGLEKSMCGLKNKAQVQGSSDIDMSMTLAGGGCPKQQFYAKGLNGSSAYYGVIGLEGMDGTSDSIGPKKVNGGGTIWQYFNFTTKSSKSAFEQPSSSLLMPLGPNCALLYDLDFCSEVAYAVPSNASLANNQSQLASYYDDHTSHLLDNFTKSLAQIPCDTTSSAQYSLAVTCNECRIAYKNWLCAVSIPRCADFDNTANYLQARAVNQSFIDETYGNRFINDPLLSEQNKNVSYMSSSRAPRIDEDIKPGPYKELLPCEDLCHSLVRSCPASLGFSCPLEGHGLDQSYGKPLSLGRDQYGCSAPFAYLLNTASSAPQASFRLVMTALALLTFILS</sequence>
<comment type="caution">
    <text evidence="1">The sequence shown here is derived from an EMBL/GenBank/DDBJ whole genome shotgun (WGS) entry which is preliminary data.</text>
</comment>
<keyword evidence="2" id="KW-1185">Reference proteome</keyword>
<reference evidence="1" key="1">
    <citation type="journal article" date="2023" name="Genome Biol. Evol.">
        <title>First Whole Genome Sequence and Flow Cytometry Genome Size Data for the Lichen-Forming Fungus Ramalina farinacea (Ascomycota).</title>
        <authorList>
            <person name="Llewellyn T."/>
            <person name="Mian S."/>
            <person name="Hill R."/>
            <person name="Leitch I.J."/>
            <person name="Gaya E."/>
        </authorList>
    </citation>
    <scope>NUCLEOTIDE SEQUENCE</scope>
    <source>
        <strain evidence="1">LIQ254RAFAR</strain>
    </source>
</reference>
<evidence type="ECO:0000313" key="2">
    <source>
        <dbReference type="Proteomes" id="UP001161017"/>
    </source>
</evidence>
<dbReference type="Proteomes" id="UP001161017">
    <property type="component" value="Unassembled WGS sequence"/>
</dbReference>
<organism evidence="1 2">
    <name type="scientific">Ramalina farinacea</name>
    <dbReference type="NCBI Taxonomy" id="258253"/>
    <lineage>
        <taxon>Eukaryota</taxon>
        <taxon>Fungi</taxon>
        <taxon>Dikarya</taxon>
        <taxon>Ascomycota</taxon>
        <taxon>Pezizomycotina</taxon>
        <taxon>Lecanoromycetes</taxon>
        <taxon>OSLEUM clade</taxon>
        <taxon>Lecanoromycetidae</taxon>
        <taxon>Lecanorales</taxon>
        <taxon>Lecanorineae</taxon>
        <taxon>Ramalinaceae</taxon>
        <taxon>Ramalina</taxon>
    </lineage>
</organism>
<dbReference type="GO" id="GO:0098703">
    <property type="term" value="P:calcium ion import across plasma membrane"/>
    <property type="evidence" value="ECO:0007669"/>
    <property type="project" value="InterPro"/>
</dbReference>
<dbReference type="PANTHER" id="PTHR39142">
    <property type="entry name" value="MID1P"/>
    <property type="match status" value="1"/>
</dbReference>
<dbReference type="GO" id="GO:0005262">
    <property type="term" value="F:calcium channel activity"/>
    <property type="evidence" value="ECO:0007669"/>
    <property type="project" value="InterPro"/>
</dbReference>
<evidence type="ECO:0000313" key="1">
    <source>
        <dbReference type="EMBL" id="MDI1491741.1"/>
    </source>
</evidence>
<name>A0AA43QV12_9LECA</name>
<dbReference type="PANTHER" id="PTHR39142:SF1">
    <property type="entry name" value="AEL197CP"/>
    <property type="match status" value="1"/>
</dbReference>
<gene>
    <name evidence="1" type="ORF">OHK93_002951</name>
</gene>
<dbReference type="InterPro" id="IPR024338">
    <property type="entry name" value="MID1/Yam8"/>
</dbReference>
<dbReference type="Pfam" id="PF12929">
    <property type="entry name" value="Mid1"/>
    <property type="match status" value="1"/>
</dbReference>
<dbReference type="EMBL" id="JAPUFD010000015">
    <property type="protein sequence ID" value="MDI1491741.1"/>
    <property type="molecule type" value="Genomic_DNA"/>
</dbReference>